<evidence type="ECO:0000256" key="1">
    <source>
        <dbReference type="ARBA" id="ARBA00022801"/>
    </source>
</evidence>
<evidence type="ECO:0000313" key="3">
    <source>
        <dbReference type="EMBL" id="RFM36842.1"/>
    </source>
</evidence>
<dbReference type="OrthoDB" id="1224630at2"/>
<dbReference type="EMBL" id="QTJV01000001">
    <property type="protein sequence ID" value="RFM36842.1"/>
    <property type="molecule type" value="Genomic_DNA"/>
</dbReference>
<name>A0A3E1P9I0_9BACT</name>
<evidence type="ECO:0000259" key="2">
    <source>
        <dbReference type="Pfam" id="PF12697"/>
    </source>
</evidence>
<dbReference type="InterPro" id="IPR000073">
    <property type="entry name" value="AB_hydrolase_1"/>
</dbReference>
<comment type="caution">
    <text evidence="3">The sequence shown here is derived from an EMBL/GenBank/DDBJ whole genome shotgun (WGS) entry which is preliminary data.</text>
</comment>
<keyword evidence="1 3" id="KW-0378">Hydrolase</keyword>
<dbReference type="Gene3D" id="3.40.50.1820">
    <property type="entry name" value="alpha/beta hydrolase"/>
    <property type="match status" value="1"/>
</dbReference>
<accession>A0A3E1P9I0</accession>
<dbReference type="PANTHER" id="PTHR43798:SF31">
    <property type="entry name" value="AB HYDROLASE SUPERFAMILY PROTEIN YCLE"/>
    <property type="match status" value="1"/>
</dbReference>
<feature type="domain" description="AB hydrolase-1" evidence="2">
    <location>
        <begin position="22"/>
        <end position="249"/>
    </location>
</feature>
<reference evidence="3 4" key="1">
    <citation type="submission" date="2018-08" db="EMBL/GenBank/DDBJ databases">
        <title>Chitinophaga sp. K20C18050901, a novel bacterium isolated from forest soil.</title>
        <authorList>
            <person name="Wang C."/>
        </authorList>
    </citation>
    <scope>NUCLEOTIDE SEQUENCE [LARGE SCALE GENOMIC DNA]</scope>
    <source>
        <strain evidence="3 4">K20C18050901</strain>
    </source>
</reference>
<dbReference type="PANTHER" id="PTHR43798">
    <property type="entry name" value="MONOACYLGLYCEROL LIPASE"/>
    <property type="match status" value="1"/>
</dbReference>
<dbReference type="GO" id="GO:0016020">
    <property type="term" value="C:membrane"/>
    <property type="evidence" value="ECO:0007669"/>
    <property type="project" value="TreeGrafter"/>
</dbReference>
<dbReference type="SUPFAM" id="SSF53474">
    <property type="entry name" value="alpha/beta-Hydrolases"/>
    <property type="match status" value="1"/>
</dbReference>
<organism evidence="3 4">
    <name type="scientific">Chitinophaga silvisoli</name>
    <dbReference type="NCBI Taxonomy" id="2291814"/>
    <lineage>
        <taxon>Bacteria</taxon>
        <taxon>Pseudomonadati</taxon>
        <taxon>Bacteroidota</taxon>
        <taxon>Chitinophagia</taxon>
        <taxon>Chitinophagales</taxon>
        <taxon>Chitinophagaceae</taxon>
        <taxon>Chitinophaga</taxon>
    </lineage>
</organism>
<gene>
    <name evidence="3" type="ORF">DXN04_04905</name>
</gene>
<dbReference type="RefSeq" id="WP_116852161.1">
    <property type="nucleotide sequence ID" value="NZ_QTJV01000001.1"/>
</dbReference>
<dbReference type="Proteomes" id="UP000261174">
    <property type="component" value="Unassembled WGS sequence"/>
</dbReference>
<dbReference type="InterPro" id="IPR029058">
    <property type="entry name" value="AB_hydrolase_fold"/>
</dbReference>
<proteinExistence type="predicted"/>
<dbReference type="Pfam" id="PF12697">
    <property type="entry name" value="Abhydrolase_6"/>
    <property type="match status" value="1"/>
</dbReference>
<protein>
    <submittedName>
        <fullName evidence="3">Alpha/beta hydrolase</fullName>
    </submittedName>
</protein>
<dbReference type="PRINTS" id="PR00111">
    <property type="entry name" value="ABHYDROLASE"/>
</dbReference>
<evidence type="ECO:0000313" key="4">
    <source>
        <dbReference type="Proteomes" id="UP000261174"/>
    </source>
</evidence>
<keyword evidence="4" id="KW-1185">Reference proteome</keyword>
<dbReference type="GO" id="GO:0016787">
    <property type="term" value="F:hydrolase activity"/>
    <property type="evidence" value="ECO:0007669"/>
    <property type="project" value="UniProtKB-KW"/>
</dbReference>
<dbReference type="InterPro" id="IPR050266">
    <property type="entry name" value="AB_hydrolase_sf"/>
</dbReference>
<dbReference type="AlphaFoldDB" id="A0A3E1P9I0"/>
<sequence>MYYQVNDVKLFVRQDGERNPAIIFLHFWGGSSRTWEPVTHLLKADYHCIRIDLRGWGASDKPQTGYDISSMAEDVLLLIQELQLDNYILAGHSMGGKIAQAIAAQKPEALKKLILVAPSPAVPTLLPDEMVKGMLQAYTSIDNIQFTIDHVFEAPDLSPDLRRVVVEDMQQHNTASLTAWPGKAMNEDVSAGLSGIKIPTLVIAGGNDKVDPPARLAEDVVARIANARMVVIPGAGHLSMLQAPEKVAALIKEFVREV</sequence>